<evidence type="ECO:0000256" key="1">
    <source>
        <dbReference type="SAM" id="MobiDB-lite"/>
    </source>
</evidence>
<name>A0A0R3PJ60_ANGCS</name>
<sequence>MKSTSVSYRTRSNRSISDCSRSPTTFVDYASFCFKFSANNDDNDGDDEEGDADEDDDENDDDEDEEDDESGGNIDVHDVNTDSVELVAPLNQNSHYLDGLEKCNNIDRQWTDSIENEALRYGDVESAVWLQKAGMKEFTALFMTLPPYHMTQIAAAACAKHEKQLTCGAEFEGIEVTRKRITDLQKIGNHNRIMFEKECKDAEFITTVYPCIGRNVSNWIRPCSELINAYSSVHDSVNQQVSSAYDNAVRKLKASADGYEFHSGGSDYSFTYSICFNVGTLQAVQQGGFKDI</sequence>
<feature type="region of interest" description="Disordered" evidence="1">
    <location>
        <begin position="1"/>
        <end position="23"/>
    </location>
</feature>
<feature type="region of interest" description="Disordered" evidence="1">
    <location>
        <begin position="37"/>
        <end position="79"/>
    </location>
</feature>
<dbReference type="EMBL" id="UYYA01003816">
    <property type="protein sequence ID" value="VDM56047.1"/>
    <property type="molecule type" value="Genomic_DNA"/>
</dbReference>
<dbReference type="AlphaFoldDB" id="A0A0R3PJ60"/>
<feature type="compositionally biased region" description="Acidic residues" evidence="1">
    <location>
        <begin position="41"/>
        <end position="70"/>
    </location>
</feature>
<keyword evidence="3" id="KW-1185">Reference proteome</keyword>
<dbReference type="Proteomes" id="UP000267027">
    <property type="component" value="Unassembled WGS sequence"/>
</dbReference>
<evidence type="ECO:0000313" key="3">
    <source>
        <dbReference type="Proteomes" id="UP000267027"/>
    </source>
</evidence>
<evidence type="ECO:0000313" key="2">
    <source>
        <dbReference type="EMBL" id="VDM56047.1"/>
    </source>
</evidence>
<reference evidence="4" key="1">
    <citation type="submission" date="2017-02" db="UniProtKB">
        <authorList>
            <consortium name="WormBaseParasite"/>
        </authorList>
    </citation>
    <scope>IDENTIFICATION</scope>
</reference>
<evidence type="ECO:0000313" key="4">
    <source>
        <dbReference type="WBParaSite" id="ACOC_0000446101-mRNA-1"/>
    </source>
</evidence>
<dbReference type="OrthoDB" id="5844894at2759"/>
<accession>A0A0R3PJ60</accession>
<dbReference type="WBParaSite" id="ACOC_0000446101-mRNA-1">
    <property type="protein sequence ID" value="ACOC_0000446101-mRNA-1"/>
    <property type="gene ID" value="ACOC_0000446101"/>
</dbReference>
<organism evidence="4">
    <name type="scientific">Angiostrongylus costaricensis</name>
    <name type="common">Nematode worm</name>
    <dbReference type="NCBI Taxonomy" id="334426"/>
    <lineage>
        <taxon>Eukaryota</taxon>
        <taxon>Metazoa</taxon>
        <taxon>Ecdysozoa</taxon>
        <taxon>Nematoda</taxon>
        <taxon>Chromadorea</taxon>
        <taxon>Rhabditida</taxon>
        <taxon>Rhabditina</taxon>
        <taxon>Rhabditomorpha</taxon>
        <taxon>Strongyloidea</taxon>
        <taxon>Metastrongylidae</taxon>
        <taxon>Angiostrongylus</taxon>
    </lineage>
</organism>
<gene>
    <name evidence="2" type="ORF">ACOC_LOCUS4462</name>
</gene>
<protein>
    <submittedName>
        <fullName evidence="4">GLTP domain-containing protein</fullName>
    </submittedName>
</protein>
<reference evidence="2 3" key="2">
    <citation type="submission" date="2018-11" db="EMBL/GenBank/DDBJ databases">
        <authorList>
            <consortium name="Pathogen Informatics"/>
        </authorList>
    </citation>
    <scope>NUCLEOTIDE SEQUENCE [LARGE SCALE GENOMIC DNA]</scope>
    <source>
        <strain evidence="2 3">Costa Rica</strain>
    </source>
</reference>
<proteinExistence type="predicted"/>